<accession>A0A433QFV3</accession>
<evidence type="ECO:0008006" key="3">
    <source>
        <dbReference type="Google" id="ProtNLM"/>
    </source>
</evidence>
<sequence>MGRLRRQATHSLILYHLRNHHSTFSKSTASPMSHLPAEFPNINDLPASSSLLPPPSLYIPIFRYVWGTLTSPLNRIPGPTLNKVSNLPMLAKQVDGSIKDYLNHLHDKYGKVVRLGPNNVAFMDKTDIKEILVTKDLPKNEAFLKTFRLDPAHSLPLRFYSTHSNHCPHQ</sequence>
<organism evidence="1 2">
    <name type="scientific">Jimgerdemannia flammicorona</name>
    <dbReference type="NCBI Taxonomy" id="994334"/>
    <lineage>
        <taxon>Eukaryota</taxon>
        <taxon>Fungi</taxon>
        <taxon>Fungi incertae sedis</taxon>
        <taxon>Mucoromycota</taxon>
        <taxon>Mucoromycotina</taxon>
        <taxon>Endogonomycetes</taxon>
        <taxon>Endogonales</taxon>
        <taxon>Endogonaceae</taxon>
        <taxon>Jimgerdemannia</taxon>
    </lineage>
</organism>
<dbReference type="InterPro" id="IPR036396">
    <property type="entry name" value="Cyt_P450_sf"/>
</dbReference>
<comment type="caution">
    <text evidence="1">The sequence shown here is derived from an EMBL/GenBank/DDBJ whole genome shotgun (WGS) entry which is preliminary data.</text>
</comment>
<name>A0A433QFV3_9FUNG</name>
<dbReference type="GO" id="GO:0016705">
    <property type="term" value="F:oxidoreductase activity, acting on paired donors, with incorporation or reduction of molecular oxygen"/>
    <property type="evidence" value="ECO:0007669"/>
    <property type="project" value="InterPro"/>
</dbReference>
<dbReference type="AlphaFoldDB" id="A0A433QFV3"/>
<evidence type="ECO:0000313" key="2">
    <source>
        <dbReference type="Proteomes" id="UP000274822"/>
    </source>
</evidence>
<gene>
    <name evidence="1" type="ORF">BC938DRAFT_481574</name>
</gene>
<dbReference type="GO" id="GO:0020037">
    <property type="term" value="F:heme binding"/>
    <property type="evidence" value="ECO:0007669"/>
    <property type="project" value="InterPro"/>
</dbReference>
<dbReference type="Proteomes" id="UP000274822">
    <property type="component" value="Unassembled WGS sequence"/>
</dbReference>
<dbReference type="EMBL" id="RBNJ01006270">
    <property type="protein sequence ID" value="RUS28682.1"/>
    <property type="molecule type" value="Genomic_DNA"/>
</dbReference>
<reference evidence="1 2" key="1">
    <citation type="journal article" date="2018" name="New Phytol.">
        <title>Phylogenomics of Endogonaceae and evolution of mycorrhizas within Mucoromycota.</title>
        <authorList>
            <person name="Chang Y."/>
            <person name="Desiro A."/>
            <person name="Na H."/>
            <person name="Sandor L."/>
            <person name="Lipzen A."/>
            <person name="Clum A."/>
            <person name="Barry K."/>
            <person name="Grigoriev I.V."/>
            <person name="Martin F.M."/>
            <person name="Stajich J.E."/>
            <person name="Smith M.E."/>
            <person name="Bonito G."/>
            <person name="Spatafora J.W."/>
        </authorList>
    </citation>
    <scope>NUCLEOTIDE SEQUENCE [LARGE SCALE GENOMIC DNA]</scope>
    <source>
        <strain evidence="1 2">AD002</strain>
    </source>
</reference>
<proteinExistence type="predicted"/>
<dbReference type="SUPFAM" id="SSF48264">
    <property type="entry name" value="Cytochrome P450"/>
    <property type="match status" value="1"/>
</dbReference>
<dbReference type="GO" id="GO:0005506">
    <property type="term" value="F:iron ion binding"/>
    <property type="evidence" value="ECO:0007669"/>
    <property type="project" value="InterPro"/>
</dbReference>
<dbReference type="GO" id="GO:0004497">
    <property type="term" value="F:monooxygenase activity"/>
    <property type="evidence" value="ECO:0007669"/>
    <property type="project" value="InterPro"/>
</dbReference>
<dbReference type="Gene3D" id="1.10.630.10">
    <property type="entry name" value="Cytochrome P450"/>
    <property type="match status" value="1"/>
</dbReference>
<keyword evidence="2" id="KW-1185">Reference proteome</keyword>
<protein>
    <recommendedName>
        <fullName evidence="3">Cytochrome P450</fullName>
    </recommendedName>
</protein>
<evidence type="ECO:0000313" key="1">
    <source>
        <dbReference type="EMBL" id="RUS28682.1"/>
    </source>
</evidence>